<sequence>MSINSVGATGRVLKDVIAVGIGGSFLCPLQTDPEADMRYESFLDKSTQDIASSRLVLGRSLFISSKPLLGFHKLG</sequence>
<keyword evidence="2" id="KW-1185">Reference proteome</keyword>
<dbReference type="AlphaFoldDB" id="A0A314UJI7"/>
<accession>A0A314UJI7</accession>
<dbReference type="Proteomes" id="UP000250321">
    <property type="component" value="Unassembled WGS sequence"/>
</dbReference>
<name>A0A314UJI7_PRUYE</name>
<reference evidence="1 2" key="1">
    <citation type="submission" date="2018-02" db="EMBL/GenBank/DDBJ databases">
        <title>Draft genome of wild Prunus yedoensis var. nudiflora.</title>
        <authorList>
            <person name="Baek S."/>
            <person name="Kim J.-H."/>
            <person name="Choi K."/>
            <person name="Kim G.-B."/>
            <person name="Cho A."/>
            <person name="Jang H."/>
            <person name="Shin C.-H."/>
            <person name="Yu H.-J."/>
            <person name="Mun J.-H."/>
        </authorList>
    </citation>
    <scope>NUCLEOTIDE SEQUENCE [LARGE SCALE GENOMIC DNA]</scope>
    <source>
        <strain evidence="2">cv. Jeju island</strain>
        <tissue evidence="1">Leaf</tissue>
    </source>
</reference>
<evidence type="ECO:0000313" key="2">
    <source>
        <dbReference type="Proteomes" id="UP000250321"/>
    </source>
</evidence>
<gene>
    <name evidence="1" type="ORF">Pyn_22388</name>
</gene>
<organism evidence="1 2">
    <name type="scientific">Prunus yedoensis var. nudiflora</name>
    <dbReference type="NCBI Taxonomy" id="2094558"/>
    <lineage>
        <taxon>Eukaryota</taxon>
        <taxon>Viridiplantae</taxon>
        <taxon>Streptophyta</taxon>
        <taxon>Embryophyta</taxon>
        <taxon>Tracheophyta</taxon>
        <taxon>Spermatophyta</taxon>
        <taxon>Magnoliopsida</taxon>
        <taxon>eudicotyledons</taxon>
        <taxon>Gunneridae</taxon>
        <taxon>Pentapetalae</taxon>
        <taxon>rosids</taxon>
        <taxon>fabids</taxon>
        <taxon>Rosales</taxon>
        <taxon>Rosaceae</taxon>
        <taxon>Amygdaloideae</taxon>
        <taxon>Amygdaleae</taxon>
        <taxon>Prunus</taxon>
    </lineage>
</organism>
<evidence type="ECO:0000313" key="1">
    <source>
        <dbReference type="EMBL" id="PQM37713.1"/>
    </source>
</evidence>
<comment type="caution">
    <text evidence="1">The sequence shown here is derived from an EMBL/GenBank/DDBJ whole genome shotgun (WGS) entry which is preliminary data.</text>
</comment>
<proteinExistence type="predicted"/>
<dbReference type="OrthoDB" id="5831190at2759"/>
<dbReference type="STRING" id="2094558.A0A314UJI7"/>
<protein>
    <submittedName>
        <fullName evidence="1">Uncharacterized protein</fullName>
    </submittedName>
</protein>
<dbReference type="EMBL" id="PJQY01003410">
    <property type="protein sequence ID" value="PQM37713.1"/>
    <property type="molecule type" value="Genomic_DNA"/>
</dbReference>